<gene>
    <name evidence="1" type="ORF">AMJ44_05415</name>
</gene>
<evidence type="ECO:0000313" key="2">
    <source>
        <dbReference type="Proteomes" id="UP000051861"/>
    </source>
</evidence>
<dbReference type="PATRIC" id="fig|1703775.3.peg.1915"/>
<reference evidence="1 2" key="1">
    <citation type="journal article" date="2015" name="Microbiome">
        <title>Genomic resolution of linkages in carbon, nitrogen, and sulfur cycling among widespread estuary sediment bacteria.</title>
        <authorList>
            <person name="Baker B.J."/>
            <person name="Lazar C.S."/>
            <person name="Teske A.P."/>
            <person name="Dick G.J."/>
        </authorList>
    </citation>
    <scope>NUCLEOTIDE SEQUENCE [LARGE SCALE GENOMIC DNA]</scope>
    <source>
        <strain evidence="1">DG_54_3</strain>
    </source>
</reference>
<dbReference type="Gene3D" id="2.40.160.60">
    <property type="entry name" value="Outer membrane protein transport protein (OMPP1/FadL/TodX)"/>
    <property type="match status" value="1"/>
</dbReference>
<dbReference type="AlphaFoldDB" id="A0A0S7Y3K0"/>
<proteinExistence type="predicted"/>
<organism evidence="1 2">
    <name type="scientific">candidate division WOR-1 bacterium DG_54_3</name>
    <dbReference type="NCBI Taxonomy" id="1703775"/>
    <lineage>
        <taxon>Bacteria</taxon>
        <taxon>Bacillati</taxon>
        <taxon>Saganbacteria</taxon>
    </lineage>
</organism>
<dbReference type="Proteomes" id="UP000051861">
    <property type="component" value="Unassembled WGS sequence"/>
</dbReference>
<sequence>MGYQPIKTQQLTISQLTINNKEKLFKYNKLRSNTLLLIVSLLIVNLINPAFAQTTFDPMSIGVGARALGMGKAYVAVGEEGDTIFTNPAGLGEIDSFQFTSMSGKVLDDVTYTVLGGVYPFGERSAFGIGYAAASVSGIEIYNDLGEYQKKSTFGNSVLLACYGRKITEKLSLGINLKYFVQDGGEIDAGDGSGMNLDIGLLQKGLGWLSWGVVGQNILSSGKMRYNSGEEAELPMIIKAGTRLHILGEEFEAAMVSPVKLVAVADADISLRAAEPTTTHTGLELSLSPNLTLRAGMDQDPKPKGFQNNLTAGVSLRFAGLGFHYAYHPYGEILANATHYFSISFDERGWPFEGPPDIFLGSRD</sequence>
<accession>A0A0S7Y3K0</accession>
<dbReference type="SUPFAM" id="SSF56935">
    <property type="entry name" value="Porins"/>
    <property type="match status" value="1"/>
</dbReference>
<evidence type="ECO:0000313" key="1">
    <source>
        <dbReference type="EMBL" id="KPJ68825.1"/>
    </source>
</evidence>
<dbReference type="EMBL" id="LIZX01000039">
    <property type="protein sequence ID" value="KPJ68825.1"/>
    <property type="molecule type" value="Genomic_DNA"/>
</dbReference>
<comment type="caution">
    <text evidence="1">The sequence shown here is derived from an EMBL/GenBank/DDBJ whole genome shotgun (WGS) entry which is preliminary data.</text>
</comment>
<evidence type="ECO:0008006" key="3">
    <source>
        <dbReference type="Google" id="ProtNLM"/>
    </source>
</evidence>
<dbReference type="NCBIfam" id="NF033709">
    <property type="entry name" value="PorV_fam"/>
    <property type="match status" value="1"/>
</dbReference>
<name>A0A0S7Y3K0_UNCSA</name>
<protein>
    <recommendedName>
        <fullName evidence="3">DUF5723 domain-containing protein</fullName>
    </recommendedName>
</protein>